<evidence type="ECO:0000256" key="1">
    <source>
        <dbReference type="SAM" id="MobiDB-lite"/>
    </source>
</evidence>
<feature type="compositionally biased region" description="Pro residues" evidence="1">
    <location>
        <begin position="174"/>
        <end position="185"/>
    </location>
</feature>
<evidence type="ECO:0000313" key="3">
    <source>
        <dbReference type="Proteomes" id="UP000253495"/>
    </source>
</evidence>
<reference evidence="2 3" key="1">
    <citation type="submission" date="2018-07" db="EMBL/GenBank/DDBJ databases">
        <title>Genomic Encyclopedia of Type Strains, Phase III (KMG-III): the genomes of soil and plant-associated and newly described type strains.</title>
        <authorList>
            <person name="Whitman W."/>
        </authorList>
    </citation>
    <scope>NUCLEOTIDE SEQUENCE [LARGE SCALE GENOMIC DNA]</scope>
    <source>
        <strain evidence="2 3">CECT 8575</strain>
    </source>
</reference>
<comment type="caution">
    <text evidence="2">The sequence shown here is derived from an EMBL/GenBank/DDBJ whole genome shotgun (WGS) entry which is preliminary data.</text>
</comment>
<dbReference type="AlphaFoldDB" id="A0A368VYB4"/>
<keyword evidence="3" id="KW-1185">Reference proteome</keyword>
<protein>
    <submittedName>
        <fullName evidence="2">Uncharacterized protein</fullName>
    </submittedName>
</protein>
<gene>
    <name evidence="2" type="ORF">DFQ14_101320</name>
</gene>
<dbReference type="Proteomes" id="UP000253495">
    <property type="component" value="Unassembled WGS sequence"/>
</dbReference>
<organism evidence="2 3">
    <name type="scientific">Halopolyspora algeriensis</name>
    <dbReference type="NCBI Taxonomy" id="1500506"/>
    <lineage>
        <taxon>Bacteria</taxon>
        <taxon>Bacillati</taxon>
        <taxon>Actinomycetota</taxon>
        <taxon>Actinomycetes</taxon>
        <taxon>Actinomycetes incertae sedis</taxon>
        <taxon>Halopolyspora</taxon>
    </lineage>
</organism>
<dbReference type="EMBL" id="QPJC01000001">
    <property type="protein sequence ID" value="RCW46977.1"/>
    <property type="molecule type" value="Genomic_DNA"/>
</dbReference>
<dbReference type="CDD" id="cd21631">
    <property type="entry name" value="RHH_CopG_NikR-like"/>
    <property type="match status" value="1"/>
</dbReference>
<sequence>MLPRSPGAGALHTITAAAADLRTHGVTETTETAGSQYNRYRGCVALGRTKIGRRQRAETFADQQEAETPDRELESYLAALAPEEELETTGTGRRFGSSQVYQLRLPLMANERLKELAAQRGTSPDALAKDWIMQHLSDEGGPVQAPTWPQNDQQARPSPDQQYTGDLYPEQSAPQPPGHAAPPRPAEADTEITIPHGQHRYY</sequence>
<proteinExistence type="predicted"/>
<feature type="region of interest" description="Disordered" evidence="1">
    <location>
        <begin position="138"/>
        <end position="202"/>
    </location>
</feature>
<accession>A0A368VYB4</accession>
<feature type="compositionally biased region" description="Polar residues" evidence="1">
    <location>
        <begin position="147"/>
        <end position="164"/>
    </location>
</feature>
<name>A0A368VYB4_9ACTN</name>
<evidence type="ECO:0000313" key="2">
    <source>
        <dbReference type="EMBL" id="RCW46977.1"/>
    </source>
</evidence>